<feature type="compositionally biased region" description="Basic residues" evidence="2">
    <location>
        <begin position="74"/>
        <end position="83"/>
    </location>
</feature>
<evidence type="ECO:0000256" key="1">
    <source>
        <dbReference type="ARBA" id="ARBA00023002"/>
    </source>
</evidence>
<evidence type="ECO:0000313" key="5">
    <source>
        <dbReference type="Proteomes" id="UP000494330"/>
    </source>
</evidence>
<keyword evidence="5" id="KW-1185">Reference proteome</keyword>
<dbReference type="Pfam" id="PF00171">
    <property type="entry name" value="Aldedh"/>
    <property type="match status" value="1"/>
</dbReference>
<dbReference type="GO" id="GO:0016491">
    <property type="term" value="F:oxidoreductase activity"/>
    <property type="evidence" value="ECO:0007669"/>
    <property type="project" value="UniProtKB-KW"/>
</dbReference>
<dbReference type="InterPro" id="IPR016162">
    <property type="entry name" value="Ald_DH_N"/>
</dbReference>
<dbReference type="AlphaFoldDB" id="A0A6J5DZU2"/>
<gene>
    <name evidence="4" type="ORF">BPA30113_02467</name>
</gene>
<sequence>MSGNYTAYIDGGFVRPRGGATFDAVNPATGDHLAEIARCGAADVAAAVEAARRALPAWKATSYETRAALTAHPHVAKPARRSSRSCSSTAMREFAGARPASIHRPSDRAPHGDFLSRQTPLIGA</sequence>
<feature type="domain" description="Aldehyde dehydrogenase" evidence="3">
    <location>
        <begin position="16"/>
        <end position="70"/>
    </location>
</feature>
<proteinExistence type="predicted"/>
<dbReference type="Proteomes" id="UP000494330">
    <property type="component" value="Unassembled WGS sequence"/>
</dbReference>
<evidence type="ECO:0000259" key="3">
    <source>
        <dbReference type="Pfam" id="PF00171"/>
    </source>
</evidence>
<evidence type="ECO:0000313" key="4">
    <source>
        <dbReference type="EMBL" id="VWB56309.1"/>
    </source>
</evidence>
<dbReference type="InterPro" id="IPR015590">
    <property type="entry name" value="Aldehyde_DH_dom"/>
</dbReference>
<feature type="region of interest" description="Disordered" evidence="2">
    <location>
        <begin position="71"/>
        <end position="124"/>
    </location>
</feature>
<dbReference type="EMBL" id="CABVQD010000006">
    <property type="protein sequence ID" value="VWB56309.1"/>
    <property type="molecule type" value="Genomic_DNA"/>
</dbReference>
<name>A0A6J5DZU2_9BURK</name>
<evidence type="ECO:0000256" key="2">
    <source>
        <dbReference type="SAM" id="MobiDB-lite"/>
    </source>
</evidence>
<accession>A0A6J5DZU2</accession>
<reference evidence="4 5" key="1">
    <citation type="submission" date="2019-09" db="EMBL/GenBank/DDBJ databases">
        <authorList>
            <person name="Depoorter E."/>
        </authorList>
    </citation>
    <scope>NUCLEOTIDE SEQUENCE [LARGE SCALE GENOMIC DNA]</scope>
    <source>
        <strain evidence="4">LMG 30113</strain>
    </source>
</reference>
<dbReference type="Gene3D" id="3.40.605.10">
    <property type="entry name" value="Aldehyde Dehydrogenase, Chain A, domain 1"/>
    <property type="match status" value="1"/>
</dbReference>
<organism evidence="4 5">
    <name type="scientific">Burkholderia paludis</name>
    <dbReference type="NCBI Taxonomy" id="1506587"/>
    <lineage>
        <taxon>Bacteria</taxon>
        <taxon>Pseudomonadati</taxon>
        <taxon>Pseudomonadota</taxon>
        <taxon>Betaproteobacteria</taxon>
        <taxon>Burkholderiales</taxon>
        <taxon>Burkholderiaceae</taxon>
        <taxon>Burkholderia</taxon>
        <taxon>Burkholderia cepacia complex</taxon>
    </lineage>
</organism>
<protein>
    <submittedName>
        <fullName evidence="4">Betaine-aldehyde dehydrogenase</fullName>
    </submittedName>
</protein>
<keyword evidence="1" id="KW-0560">Oxidoreductase</keyword>
<dbReference type="InterPro" id="IPR016161">
    <property type="entry name" value="Ald_DH/histidinol_DH"/>
</dbReference>
<dbReference type="RefSeq" id="WP_235215093.1">
    <property type="nucleotide sequence ID" value="NZ_CADIKE010000013.1"/>
</dbReference>
<dbReference type="SUPFAM" id="SSF53720">
    <property type="entry name" value="ALDH-like"/>
    <property type="match status" value="1"/>
</dbReference>